<evidence type="ECO:0000313" key="1">
    <source>
        <dbReference type="EMBL" id="CAG8676957.1"/>
    </source>
</evidence>
<reference evidence="1 2" key="1">
    <citation type="submission" date="2021-06" db="EMBL/GenBank/DDBJ databases">
        <authorList>
            <person name="Kallberg Y."/>
            <person name="Tangrot J."/>
            <person name="Rosling A."/>
        </authorList>
    </citation>
    <scope>NUCLEOTIDE SEQUENCE [LARGE SCALE GENOMIC DNA]</scope>
    <source>
        <strain evidence="1 2">120-4 pot B 10/14</strain>
    </source>
</reference>
<gene>
    <name evidence="1" type="ORF">GMARGA_LOCUS10746</name>
</gene>
<proteinExistence type="predicted"/>
<comment type="caution">
    <text evidence="1">The sequence shown here is derived from an EMBL/GenBank/DDBJ whole genome shotgun (WGS) entry which is preliminary data.</text>
</comment>
<dbReference type="Proteomes" id="UP000789901">
    <property type="component" value="Unassembled WGS sequence"/>
</dbReference>
<accession>A0ABN7UU84</accession>
<evidence type="ECO:0000313" key="2">
    <source>
        <dbReference type="Proteomes" id="UP000789901"/>
    </source>
</evidence>
<sequence length="157" mass="17244">MGYGKLRKLMNTIATNTDINLDNGRLITNHSCRHTTIQLLKNNGVSDSGHQSRDSLADIVKPAMINILNTAMLIPFSSQDEYDYSEIFIEEYDDAQEVSTSKAEEVSIPAAQEISISSAQEITIPAEQEITISAAQDETLVLASQETQDSVTQIPVQ</sequence>
<name>A0ABN7UU84_GIGMA</name>
<dbReference type="EMBL" id="CAJVQB010006090">
    <property type="protein sequence ID" value="CAG8676957.1"/>
    <property type="molecule type" value="Genomic_DNA"/>
</dbReference>
<protein>
    <submittedName>
        <fullName evidence="1">14735_t:CDS:1</fullName>
    </submittedName>
</protein>
<keyword evidence="2" id="KW-1185">Reference proteome</keyword>
<organism evidence="1 2">
    <name type="scientific">Gigaspora margarita</name>
    <dbReference type="NCBI Taxonomy" id="4874"/>
    <lineage>
        <taxon>Eukaryota</taxon>
        <taxon>Fungi</taxon>
        <taxon>Fungi incertae sedis</taxon>
        <taxon>Mucoromycota</taxon>
        <taxon>Glomeromycotina</taxon>
        <taxon>Glomeromycetes</taxon>
        <taxon>Diversisporales</taxon>
        <taxon>Gigasporaceae</taxon>
        <taxon>Gigaspora</taxon>
    </lineage>
</organism>